<reference evidence="2" key="1">
    <citation type="submission" date="2016-10" db="EMBL/GenBank/DDBJ databases">
        <authorList>
            <person name="Varghese N."/>
            <person name="Submissions S."/>
        </authorList>
    </citation>
    <scope>NUCLEOTIDE SEQUENCE [LARGE SCALE GENOMIC DNA]</scope>
    <source>
        <strain evidence="2">ATCC 700379</strain>
    </source>
</reference>
<dbReference type="AlphaFoldDB" id="A0A1I2VEH0"/>
<accession>A0A1I2VEH0</accession>
<organism evidence="1 2">
    <name type="scientific">Sporolactobacillus nakayamae</name>
    <dbReference type="NCBI Taxonomy" id="269670"/>
    <lineage>
        <taxon>Bacteria</taxon>
        <taxon>Bacillati</taxon>
        <taxon>Bacillota</taxon>
        <taxon>Bacilli</taxon>
        <taxon>Bacillales</taxon>
        <taxon>Sporolactobacillaceae</taxon>
        <taxon>Sporolactobacillus</taxon>
    </lineage>
</organism>
<gene>
    <name evidence="1" type="ORF">SAMN02982927_03073</name>
</gene>
<feature type="non-terminal residue" evidence="1">
    <location>
        <position position="49"/>
    </location>
</feature>
<dbReference type="EMBL" id="FOOY01000026">
    <property type="protein sequence ID" value="SFG87602.1"/>
    <property type="molecule type" value="Genomic_DNA"/>
</dbReference>
<protein>
    <submittedName>
        <fullName evidence="1">Uncharacterized protein</fullName>
    </submittedName>
</protein>
<name>A0A1I2VEH0_9BACL</name>
<evidence type="ECO:0000313" key="2">
    <source>
        <dbReference type="Proteomes" id="UP000198752"/>
    </source>
</evidence>
<dbReference type="Proteomes" id="UP000198752">
    <property type="component" value="Unassembled WGS sequence"/>
</dbReference>
<proteinExistence type="predicted"/>
<sequence length="49" mass="5666">MAQLQITLNERVLHLAPLNLHSREFIPMMGSSRQALCTDPFVSWSFHQL</sequence>
<evidence type="ECO:0000313" key="1">
    <source>
        <dbReference type="EMBL" id="SFG87602.1"/>
    </source>
</evidence>
<keyword evidence="2" id="KW-1185">Reference proteome</keyword>